<organism evidence="1 2">
    <name type="scientific">Longimycelium tulufanense</name>
    <dbReference type="NCBI Taxonomy" id="907463"/>
    <lineage>
        <taxon>Bacteria</taxon>
        <taxon>Bacillati</taxon>
        <taxon>Actinomycetota</taxon>
        <taxon>Actinomycetes</taxon>
        <taxon>Pseudonocardiales</taxon>
        <taxon>Pseudonocardiaceae</taxon>
        <taxon>Longimycelium</taxon>
    </lineage>
</organism>
<proteinExistence type="predicted"/>
<accession>A0A8J3FXB2</accession>
<reference evidence="1" key="1">
    <citation type="journal article" date="2014" name="Int. J. Syst. Evol. Microbiol.">
        <title>Complete genome sequence of Corynebacterium casei LMG S-19264T (=DSM 44701T), isolated from a smear-ripened cheese.</title>
        <authorList>
            <consortium name="US DOE Joint Genome Institute (JGI-PGF)"/>
            <person name="Walter F."/>
            <person name="Albersmeier A."/>
            <person name="Kalinowski J."/>
            <person name="Ruckert C."/>
        </authorList>
    </citation>
    <scope>NUCLEOTIDE SEQUENCE</scope>
    <source>
        <strain evidence="1">CGMCC 4.5737</strain>
    </source>
</reference>
<sequence>MAGKLQPRLDGLADALVRAQAQAGGSYGELGLALDVPRSTAQHRRDTVTGREPTVWEDWATGALQERIQAAIPPKE</sequence>
<name>A0A8J3FXB2_9PSEU</name>
<evidence type="ECO:0000313" key="1">
    <source>
        <dbReference type="EMBL" id="GGM84846.1"/>
    </source>
</evidence>
<evidence type="ECO:0000313" key="2">
    <source>
        <dbReference type="Proteomes" id="UP000637578"/>
    </source>
</evidence>
<dbReference type="EMBL" id="BMMK01000083">
    <property type="protein sequence ID" value="GGM84846.1"/>
    <property type="molecule type" value="Genomic_DNA"/>
</dbReference>
<dbReference type="Proteomes" id="UP000637578">
    <property type="component" value="Unassembled WGS sequence"/>
</dbReference>
<keyword evidence="2" id="KW-1185">Reference proteome</keyword>
<protein>
    <submittedName>
        <fullName evidence="1">Uncharacterized protein</fullName>
    </submittedName>
</protein>
<reference evidence="1" key="2">
    <citation type="submission" date="2020-09" db="EMBL/GenBank/DDBJ databases">
        <authorList>
            <person name="Sun Q."/>
            <person name="Zhou Y."/>
        </authorList>
    </citation>
    <scope>NUCLEOTIDE SEQUENCE</scope>
    <source>
        <strain evidence="1">CGMCC 4.5737</strain>
    </source>
</reference>
<comment type="caution">
    <text evidence="1">The sequence shown here is derived from an EMBL/GenBank/DDBJ whole genome shotgun (WGS) entry which is preliminary data.</text>
</comment>
<dbReference type="AlphaFoldDB" id="A0A8J3FXB2"/>
<gene>
    <name evidence="1" type="ORF">GCM10012275_64490</name>
</gene>